<dbReference type="Gene3D" id="3.40.50.1240">
    <property type="entry name" value="Phosphoglycerate mutase-like"/>
    <property type="match status" value="1"/>
</dbReference>
<accession>A0A5C0AV15</accession>
<dbReference type="Proteomes" id="UP000325161">
    <property type="component" value="Chromosome"/>
</dbReference>
<gene>
    <name evidence="1" type="ORF">FXN63_10330</name>
</gene>
<sequence>MSGEIILMRHGKPALGPISKVSARDMKQWIEQYDLAGIVDESVPQASQALARRANIVVSSSAPRALASVAALGLSPSLIDAVFCEAQLPHGRWTQPRLSPFTWAFMLRMAWLGGFAPTVESARDAGLRADQAMQQLQTLAGEENVLLLGHGFMNRMIGKRLERAGWARHESSGSRYWSASTYRKPEPK</sequence>
<dbReference type="Pfam" id="PF00300">
    <property type="entry name" value="His_Phos_1"/>
    <property type="match status" value="1"/>
</dbReference>
<dbReference type="KEGG" id="pacr:FXN63_10330"/>
<dbReference type="InterPro" id="IPR029033">
    <property type="entry name" value="His_PPase_superfam"/>
</dbReference>
<name>A0A5C0AV15_9BURK</name>
<evidence type="ECO:0000313" key="1">
    <source>
        <dbReference type="EMBL" id="QEI06188.1"/>
    </source>
</evidence>
<reference evidence="1 2" key="1">
    <citation type="submission" date="2019-08" db="EMBL/GenBank/DDBJ databases">
        <title>Amphibian skin-associated Pigmentiphaga: genome sequence and occurrence across geography and hosts.</title>
        <authorList>
            <person name="Bletz M.C."/>
            <person name="Bunk B."/>
            <person name="Sproeer C."/>
            <person name="Biwer P."/>
            <person name="Reiter S."/>
            <person name="Rabemananjara F.C.E."/>
            <person name="Schulz S."/>
            <person name="Overmann J."/>
            <person name="Vences M."/>
        </authorList>
    </citation>
    <scope>NUCLEOTIDE SEQUENCE [LARGE SCALE GENOMIC DNA]</scope>
    <source>
        <strain evidence="1 2">Mada1488</strain>
    </source>
</reference>
<dbReference type="OrthoDB" id="9156506at2"/>
<evidence type="ECO:0000313" key="2">
    <source>
        <dbReference type="Proteomes" id="UP000325161"/>
    </source>
</evidence>
<keyword evidence="2" id="KW-1185">Reference proteome</keyword>
<dbReference type="InterPro" id="IPR013078">
    <property type="entry name" value="His_Pase_superF_clade-1"/>
</dbReference>
<dbReference type="SUPFAM" id="SSF53254">
    <property type="entry name" value="Phosphoglycerate mutase-like"/>
    <property type="match status" value="1"/>
</dbReference>
<dbReference type="AlphaFoldDB" id="A0A5C0AV15"/>
<proteinExistence type="predicted"/>
<dbReference type="EMBL" id="CP043046">
    <property type="protein sequence ID" value="QEI06188.1"/>
    <property type="molecule type" value="Genomic_DNA"/>
</dbReference>
<dbReference type="RefSeq" id="WP_148814571.1">
    <property type="nucleotide sequence ID" value="NZ_CP043046.1"/>
</dbReference>
<protein>
    <submittedName>
        <fullName evidence="1">Histidine phosphatase family protein</fullName>
    </submittedName>
</protein>
<organism evidence="1 2">
    <name type="scientific">Pigmentiphaga aceris</name>
    <dbReference type="NCBI Taxonomy" id="1940612"/>
    <lineage>
        <taxon>Bacteria</taxon>
        <taxon>Pseudomonadati</taxon>
        <taxon>Pseudomonadota</taxon>
        <taxon>Betaproteobacteria</taxon>
        <taxon>Burkholderiales</taxon>
        <taxon>Alcaligenaceae</taxon>
        <taxon>Pigmentiphaga</taxon>
    </lineage>
</organism>